<proteinExistence type="predicted"/>
<dbReference type="Proteomes" id="UP000030765">
    <property type="component" value="Unassembled WGS sequence"/>
</dbReference>
<gene>
    <name evidence="1" type="ORF">ZHAS_00010076</name>
</gene>
<dbReference type="EnsemblMetazoa" id="ASIC010076-RA">
    <property type="protein sequence ID" value="ASIC010076-PA"/>
    <property type="gene ID" value="ASIC010076"/>
</dbReference>
<dbReference type="EMBL" id="KE525181">
    <property type="protein sequence ID" value="KFB42383.1"/>
    <property type="molecule type" value="Genomic_DNA"/>
</dbReference>
<keyword evidence="3" id="KW-1185">Reference proteome</keyword>
<dbReference type="AlphaFoldDB" id="A0A084VWN9"/>
<dbReference type="VEuPathDB" id="VectorBase:ASIC010076"/>
<sequence>MGLLLCGPLGALVPTIDRPVENFPHQRAFPGCVGEGKDFRAGFSEPGSVCTITKVWRSHRSGMSLGTTVDTRGSNFSQTSSTALTSLILGNHR</sequence>
<organism evidence="1">
    <name type="scientific">Anopheles sinensis</name>
    <name type="common">Mosquito</name>
    <dbReference type="NCBI Taxonomy" id="74873"/>
    <lineage>
        <taxon>Eukaryota</taxon>
        <taxon>Metazoa</taxon>
        <taxon>Ecdysozoa</taxon>
        <taxon>Arthropoda</taxon>
        <taxon>Hexapoda</taxon>
        <taxon>Insecta</taxon>
        <taxon>Pterygota</taxon>
        <taxon>Neoptera</taxon>
        <taxon>Endopterygota</taxon>
        <taxon>Diptera</taxon>
        <taxon>Nematocera</taxon>
        <taxon>Culicoidea</taxon>
        <taxon>Culicidae</taxon>
        <taxon>Anophelinae</taxon>
        <taxon>Anopheles</taxon>
    </lineage>
</organism>
<reference evidence="1 3" key="1">
    <citation type="journal article" date="2014" name="BMC Genomics">
        <title>Genome sequence of Anopheles sinensis provides insight into genetics basis of mosquito competence for malaria parasites.</title>
        <authorList>
            <person name="Zhou D."/>
            <person name="Zhang D."/>
            <person name="Ding G."/>
            <person name="Shi L."/>
            <person name="Hou Q."/>
            <person name="Ye Y."/>
            <person name="Xu Y."/>
            <person name="Zhou H."/>
            <person name="Xiong C."/>
            <person name="Li S."/>
            <person name="Yu J."/>
            <person name="Hong S."/>
            <person name="Yu X."/>
            <person name="Zou P."/>
            <person name="Chen C."/>
            <person name="Chang X."/>
            <person name="Wang W."/>
            <person name="Lv Y."/>
            <person name="Sun Y."/>
            <person name="Ma L."/>
            <person name="Shen B."/>
            <person name="Zhu C."/>
        </authorList>
    </citation>
    <scope>NUCLEOTIDE SEQUENCE [LARGE SCALE GENOMIC DNA]</scope>
</reference>
<name>A0A084VWN9_ANOSI</name>
<protein>
    <submittedName>
        <fullName evidence="1 2">Peptidase C14</fullName>
    </submittedName>
</protein>
<dbReference type="EMBL" id="ATLV01017675">
    <property type="status" value="NOT_ANNOTATED_CDS"/>
    <property type="molecule type" value="Genomic_DNA"/>
</dbReference>
<reference evidence="2" key="2">
    <citation type="submission" date="2020-05" db="UniProtKB">
        <authorList>
            <consortium name="EnsemblMetazoa"/>
        </authorList>
    </citation>
    <scope>IDENTIFICATION</scope>
</reference>
<evidence type="ECO:0000313" key="3">
    <source>
        <dbReference type="Proteomes" id="UP000030765"/>
    </source>
</evidence>
<evidence type="ECO:0000313" key="2">
    <source>
        <dbReference type="EnsemblMetazoa" id="ASIC010076-PA"/>
    </source>
</evidence>
<evidence type="ECO:0000313" key="1">
    <source>
        <dbReference type="EMBL" id="KFB42383.1"/>
    </source>
</evidence>
<accession>A0A084VWN9</accession>